<dbReference type="Gene3D" id="2.10.25.10">
    <property type="entry name" value="Laminin"/>
    <property type="match status" value="1"/>
</dbReference>
<dbReference type="GO" id="GO:0030154">
    <property type="term" value="P:cell differentiation"/>
    <property type="evidence" value="ECO:0007669"/>
    <property type="project" value="UniProtKB-KW"/>
</dbReference>
<keyword evidence="10" id="KW-0472">Membrane</keyword>
<comment type="subcellular location">
    <subcellularLocation>
        <location evidence="10">Membrane</location>
        <topology evidence="10">Single-pass type I membrane protein</topology>
    </subcellularLocation>
</comment>
<keyword evidence="5" id="KW-0221">Differentiation</keyword>
<reference evidence="13" key="1">
    <citation type="journal article" date="2023" name="Mol. Biol. Evol.">
        <title>Third-Generation Sequencing Reveals the Adaptive Role of the Epigenome in Three Deep-Sea Polychaetes.</title>
        <authorList>
            <person name="Perez M."/>
            <person name="Aroh O."/>
            <person name="Sun Y."/>
            <person name="Lan Y."/>
            <person name="Juniper S.K."/>
            <person name="Young C.R."/>
            <person name="Angers B."/>
            <person name="Qian P.Y."/>
        </authorList>
    </citation>
    <scope>NUCLEOTIDE SEQUENCE</scope>
    <source>
        <strain evidence="13">R07B-5</strain>
    </source>
</reference>
<dbReference type="InterPro" id="IPR051022">
    <property type="entry name" value="Notch_Cell-Fate_Det"/>
</dbReference>
<keyword evidence="2 8" id="KW-0245">EGF-like domain</keyword>
<organism evidence="13 14">
    <name type="scientific">Ridgeia piscesae</name>
    <name type="common">Tubeworm</name>
    <dbReference type="NCBI Taxonomy" id="27915"/>
    <lineage>
        <taxon>Eukaryota</taxon>
        <taxon>Metazoa</taxon>
        <taxon>Spiralia</taxon>
        <taxon>Lophotrochozoa</taxon>
        <taxon>Annelida</taxon>
        <taxon>Polychaeta</taxon>
        <taxon>Sedentaria</taxon>
        <taxon>Canalipalpata</taxon>
        <taxon>Sabellida</taxon>
        <taxon>Siboglinidae</taxon>
        <taxon>Ridgeia</taxon>
    </lineage>
</organism>
<dbReference type="SUPFAM" id="SSF57196">
    <property type="entry name" value="EGF/Laminin"/>
    <property type="match status" value="1"/>
</dbReference>
<evidence type="ECO:0000313" key="13">
    <source>
        <dbReference type="EMBL" id="KAK2192067.1"/>
    </source>
</evidence>
<dbReference type="InterPro" id="IPR000152">
    <property type="entry name" value="EGF-type_Asp/Asn_hydroxyl_site"/>
</dbReference>
<keyword evidence="7" id="KW-0325">Glycoprotein</keyword>
<keyword evidence="3 10" id="KW-0732">Signal</keyword>
<evidence type="ECO:0000256" key="10">
    <source>
        <dbReference type="RuleBase" id="RU280815"/>
    </source>
</evidence>
<dbReference type="Gene3D" id="2.10.25.140">
    <property type="match status" value="1"/>
</dbReference>
<dbReference type="PROSITE" id="PS00010">
    <property type="entry name" value="ASX_HYDROXYL"/>
    <property type="match status" value="1"/>
</dbReference>
<comment type="caution">
    <text evidence="8">Lacks conserved residue(s) required for the propagation of feature annotation.</text>
</comment>
<name>A0AAD9PC64_RIDPI</name>
<accession>A0AAD9PC64</accession>
<evidence type="ECO:0000259" key="11">
    <source>
        <dbReference type="PROSITE" id="PS50026"/>
    </source>
</evidence>
<dbReference type="GO" id="GO:0016020">
    <property type="term" value="C:membrane"/>
    <property type="evidence" value="ECO:0007669"/>
    <property type="project" value="UniProtKB-SubCell"/>
</dbReference>
<evidence type="ECO:0000256" key="3">
    <source>
        <dbReference type="ARBA" id="ARBA00022729"/>
    </source>
</evidence>
<sequence length="120" mass="13556">MNTLWTLTPARNVNQASWSRRTIMGTRKRHATSLTLSLRLFCEQNFYNSHCSQYCKASDGPRHYTCDSATGDQICEPGWEGNLCDIRSDDCIDNECTNGATCIDGPRRYTCVCREGFTGK</sequence>
<gene>
    <name evidence="13" type="ORF">NP493_40g10008</name>
</gene>
<proteinExistence type="predicted"/>
<keyword evidence="6 9" id="KW-1015">Disulfide bond</keyword>
<comment type="function">
    <text evidence="10">Putative Notch ligand involved in the mediation of Notch signaling.</text>
</comment>
<evidence type="ECO:0000256" key="2">
    <source>
        <dbReference type="ARBA" id="ARBA00022536"/>
    </source>
</evidence>
<dbReference type="Proteomes" id="UP001209878">
    <property type="component" value="Unassembled WGS sequence"/>
</dbReference>
<evidence type="ECO:0000256" key="1">
    <source>
        <dbReference type="ARBA" id="ARBA00022473"/>
    </source>
</evidence>
<dbReference type="SMART" id="SM00051">
    <property type="entry name" value="DSL"/>
    <property type="match status" value="1"/>
</dbReference>
<evidence type="ECO:0000256" key="9">
    <source>
        <dbReference type="PROSITE-ProRule" id="PRU00377"/>
    </source>
</evidence>
<feature type="disulfide bond" evidence="9">
    <location>
        <begin position="75"/>
        <end position="84"/>
    </location>
</feature>
<evidence type="ECO:0000256" key="4">
    <source>
        <dbReference type="ARBA" id="ARBA00022737"/>
    </source>
</evidence>
<dbReference type="FunFam" id="2.10.25.10:FF:000142">
    <property type="entry name" value="Crumbs cell polarity complex component 2"/>
    <property type="match status" value="1"/>
</dbReference>
<dbReference type="Pfam" id="PF01414">
    <property type="entry name" value="DSL"/>
    <property type="match status" value="1"/>
</dbReference>
<evidence type="ECO:0000256" key="5">
    <source>
        <dbReference type="ARBA" id="ARBA00022782"/>
    </source>
</evidence>
<protein>
    <recommendedName>
        <fullName evidence="10">Delta-like protein</fullName>
    </recommendedName>
</protein>
<dbReference type="Pfam" id="PF00008">
    <property type="entry name" value="EGF"/>
    <property type="match status" value="1"/>
</dbReference>
<feature type="domain" description="DSL" evidence="12">
    <location>
        <begin position="40"/>
        <end position="84"/>
    </location>
</feature>
<dbReference type="EMBL" id="JAODUO010000040">
    <property type="protein sequence ID" value="KAK2192067.1"/>
    <property type="molecule type" value="Genomic_DNA"/>
</dbReference>
<feature type="domain" description="EGF-like" evidence="11">
    <location>
        <begin position="87"/>
        <end position="120"/>
    </location>
</feature>
<dbReference type="AlphaFoldDB" id="A0AAD9PC64"/>
<keyword evidence="10" id="KW-0812">Transmembrane</keyword>
<dbReference type="InterPro" id="IPR000742">
    <property type="entry name" value="EGF"/>
</dbReference>
<comment type="caution">
    <text evidence="13">The sequence shown here is derived from an EMBL/GenBank/DDBJ whole genome shotgun (WGS) entry which is preliminary data.</text>
</comment>
<evidence type="ECO:0000259" key="12">
    <source>
        <dbReference type="PROSITE" id="PS51051"/>
    </source>
</evidence>
<dbReference type="PANTHER" id="PTHR24049">
    <property type="entry name" value="CRUMBS FAMILY MEMBER"/>
    <property type="match status" value="1"/>
</dbReference>
<evidence type="ECO:0000313" key="14">
    <source>
        <dbReference type="Proteomes" id="UP001209878"/>
    </source>
</evidence>
<feature type="disulfide bond" evidence="9">
    <location>
        <begin position="42"/>
        <end position="51"/>
    </location>
</feature>
<evidence type="ECO:0000256" key="8">
    <source>
        <dbReference type="PROSITE-ProRule" id="PRU00076"/>
    </source>
</evidence>
<evidence type="ECO:0000256" key="6">
    <source>
        <dbReference type="ARBA" id="ARBA00023157"/>
    </source>
</evidence>
<dbReference type="InterPro" id="IPR001774">
    <property type="entry name" value="DSL"/>
</dbReference>
<keyword evidence="1 10" id="KW-0217">Developmental protein</keyword>
<dbReference type="PROSITE" id="PS51051">
    <property type="entry name" value="DSL"/>
    <property type="match status" value="1"/>
</dbReference>
<dbReference type="PROSITE" id="PS50026">
    <property type="entry name" value="EGF_3"/>
    <property type="match status" value="1"/>
</dbReference>
<keyword evidence="4 10" id="KW-0677">Repeat</keyword>
<keyword evidence="14" id="KW-1185">Reference proteome</keyword>
<keyword evidence="10" id="KW-1133">Transmembrane helix</keyword>
<evidence type="ECO:0000256" key="7">
    <source>
        <dbReference type="ARBA" id="ARBA00023180"/>
    </source>
</evidence>
<dbReference type="CDD" id="cd00054">
    <property type="entry name" value="EGF_CA"/>
    <property type="match status" value="1"/>
</dbReference>
<dbReference type="GO" id="GO:0007154">
    <property type="term" value="P:cell communication"/>
    <property type="evidence" value="ECO:0007669"/>
    <property type="project" value="InterPro"/>
</dbReference>